<evidence type="ECO:0000256" key="1">
    <source>
        <dbReference type="SAM" id="MobiDB-lite"/>
    </source>
</evidence>
<feature type="region of interest" description="Disordered" evidence="1">
    <location>
        <begin position="189"/>
        <end position="210"/>
    </location>
</feature>
<dbReference type="EMBL" id="KV784353">
    <property type="protein sequence ID" value="OEU23424.1"/>
    <property type="molecule type" value="Genomic_DNA"/>
</dbReference>
<keyword evidence="4" id="KW-1185">Reference proteome</keyword>
<feature type="compositionally biased region" description="Basic and acidic residues" evidence="1">
    <location>
        <begin position="293"/>
        <end position="306"/>
    </location>
</feature>
<gene>
    <name evidence="3" type="ORF">FRACYDRAFT_233595</name>
</gene>
<proteinExistence type="predicted"/>
<dbReference type="Pfam" id="PF20710">
    <property type="entry name" value="DUF6824"/>
    <property type="match status" value="1"/>
</dbReference>
<dbReference type="InterPro" id="IPR049227">
    <property type="entry name" value="DUF6824"/>
</dbReference>
<dbReference type="Proteomes" id="UP000095751">
    <property type="component" value="Unassembled WGS sequence"/>
</dbReference>
<dbReference type="InParanoid" id="A0A1E7FZ81"/>
<name>A0A1E7FZ81_9STRA</name>
<feature type="compositionally biased region" description="Polar residues" evidence="1">
    <location>
        <begin position="260"/>
        <end position="272"/>
    </location>
</feature>
<feature type="compositionally biased region" description="Basic and acidic residues" evidence="1">
    <location>
        <begin position="57"/>
        <end position="67"/>
    </location>
</feature>
<feature type="region of interest" description="Disordered" evidence="1">
    <location>
        <begin position="45"/>
        <end position="113"/>
    </location>
</feature>
<feature type="compositionally biased region" description="Basic and acidic residues" evidence="1">
    <location>
        <begin position="78"/>
        <end position="97"/>
    </location>
</feature>
<evidence type="ECO:0000313" key="4">
    <source>
        <dbReference type="Proteomes" id="UP000095751"/>
    </source>
</evidence>
<feature type="domain" description="DUF6824" evidence="2">
    <location>
        <begin position="129"/>
        <end position="232"/>
    </location>
</feature>
<feature type="compositionally biased region" description="Acidic residues" evidence="1">
    <location>
        <begin position="280"/>
        <end position="292"/>
    </location>
</feature>
<dbReference type="AlphaFoldDB" id="A0A1E7FZ81"/>
<sequence length="306" mass="34628">MQKLYMFSKSKSSGNDCDPILGNHNEIIFKLQTYYGIPVNNHHLPPNNNNDLYQSESKSKSASKSESDSAMVSSSIAWHRDRLSMQKNPEDNKETVVKRKPPATAAAGHGHGEEEENNSIIIIVVGLHDVLFGKDRISKQHPGNRKWNQLIVNYQNDYENVGSKYGKTDIAERIITKIHNDYGGRFLRKEDRKDNSSSTNDKDKDNSNHNCNYCWKEVERNVAREKISHYFRRIRDNNNKLSSTATATIATATSSSSSSKRTTPCHSTSSTLLDGFDKGEGDDDDDDDDDEKEIISEGDRILKKNR</sequence>
<feature type="compositionally biased region" description="Basic and acidic residues" evidence="1">
    <location>
        <begin position="189"/>
        <end position="207"/>
    </location>
</feature>
<accession>A0A1E7FZ81</accession>
<dbReference type="OrthoDB" id="48818at2759"/>
<dbReference type="KEGG" id="fcy:FRACYDRAFT_233595"/>
<reference evidence="3 4" key="1">
    <citation type="submission" date="2016-09" db="EMBL/GenBank/DDBJ databases">
        <title>Extensive genetic diversity and differential bi-allelic expression allows diatom success in the polar Southern Ocean.</title>
        <authorList>
            <consortium name="DOE Joint Genome Institute"/>
            <person name="Mock T."/>
            <person name="Otillar R.P."/>
            <person name="Strauss J."/>
            <person name="Dupont C."/>
            <person name="Frickenhaus S."/>
            <person name="Maumus F."/>
            <person name="Mcmullan M."/>
            <person name="Sanges R."/>
            <person name="Schmutz J."/>
            <person name="Toseland A."/>
            <person name="Valas R."/>
            <person name="Veluchamy A."/>
            <person name="Ward B.J."/>
            <person name="Allen A."/>
            <person name="Barry K."/>
            <person name="Falciatore A."/>
            <person name="Ferrante M."/>
            <person name="Fortunato A.E."/>
            <person name="Gloeckner G."/>
            <person name="Gruber A."/>
            <person name="Hipkin R."/>
            <person name="Janech M."/>
            <person name="Kroth P."/>
            <person name="Leese F."/>
            <person name="Lindquist E."/>
            <person name="Lyon B.R."/>
            <person name="Martin J."/>
            <person name="Mayer C."/>
            <person name="Parker M."/>
            <person name="Quesneville H."/>
            <person name="Raymond J."/>
            <person name="Uhlig C."/>
            <person name="Valentin K.U."/>
            <person name="Worden A.Z."/>
            <person name="Armbrust E.V."/>
            <person name="Bowler C."/>
            <person name="Green B."/>
            <person name="Moulton V."/>
            <person name="Van Oosterhout C."/>
            <person name="Grigoriev I."/>
        </authorList>
    </citation>
    <scope>NUCLEOTIDE SEQUENCE [LARGE SCALE GENOMIC DNA]</scope>
    <source>
        <strain evidence="3 4">CCMP1102</strain>
    </source>
</reference>
<feature type="compositionally biased region" description="Low complexity" evidence="1">
    <location>
        <begin position="250"/>
        <end position="259"/>
    </location>
</feature>
<evidence type="ECO:0000313" key="3">
    <source>
        <dbReference type="EMBL" id="OEU23424.1"/>
    </source>
</evidence>
<organism evidence="3 4">
    <name type="scientific">Fragilariopsis cylindrus CCMP1102</name>
    <dbReference type="NCBI Taxonomy" id="635003"/>
    <lineage>
        <taxon>Eukaryota</taxon>
        <taxon>Sar</taxon>
        <taxon>Stramenopiles</taxon>
        <taxon>Ochrophyta</taxon>
        <taxon>Bacillariophyta</taxon>
        <taxon>Bacillariophyceae</taxon>
        <taxon>Bacillariophycidae</taxon>
        <taxon>Bacillariales</taxon>
        <taxon>Bacillariaceae</taxon>
        <taxon>Fragilariopsis</taxon>
    </lineage>
</organism>
<evidence type="ECO:0000259" key="2">
    <source>
        <dbReference type="Pfam" id="PF20710"/>
    </source>
</evidence>
<feature type="region of interest" description="Disordered" evidence="1">
    <location>
        <begin position="250"/>
        <end position="306"/>
    </location>
</feature>
<protein>
    <recommendedName>
        <fullName evidence="2">DUF6824 domain-containing protein</fullName>
    </recommendedName>
</protein>